<evidence type="ECO:0000313" key="2">
    <source>
        <dbReference type="Proteomes" id="UP000645828"/>
    </source>
</evidence>
<keyword evidence="2" id="KW-1185">Reference proteome</keyword>
<evidence type="ECO:0000313" key="1">
    <source>
        <dbReference type="EMBL" id="CAD7693359.1"/>
    </source>
</evidence>
<name>A0A811ZVY4_NYCPR</name>
<dbReference type="AlphaFoldDB" id="A0A811ZVY4"/>
<proteinExistence type="predicted"/>
<comment type="caution">
    <text evidence="1">The sequence shown here is derived from an EMBL/GenBank/DDBJ whole genome shotgun (WGS) entry which is preliminary data.</text>
</comment>
<dbReference type="EMBL" id="CAJHUB010000780">
    <property type="protein sequence ID" value="CAD7693359.1"/>
    <property type="molecule type" value="Genomic_DNA"/>
</dbReference>
<organism evidence="1 2">
    <name type="scientific">Nyctereutes procyonoides</name>
    <name type="common">Raccoon dog</name>
    <name type="synonym">Canis procyonoides</name>
    <dbReference type="NCBI Taxonomy" id="34880"/>
    <lineage>
        <taxon>Eukaryota</taxon>
        <taxon>Metazoa</taxon>
        <taxon>Chordata</taxon>
        <taxon>Craniata</taxon>
        <taxon>Vertebrata</taxon>
        <taxon>Euteleostomi</taxon>
        <taxon>Mammalia</taxon>
        <taxon>Eutheria</taxon>
        <taxon>Laurasiatheria</taxon>
        <taxon>Carnivora</taxon>
        <taxon>Caniformia</taxon>
        <taxon>Canidae</taxon>
        <taxon>Nyctereutes</taxon>
    </lineage>
</organism>
<reference evidence="1" key="1">
    <citation type="submission" date="2020-12" db="EMBL/GenBank/DDBJ databases">
        <authorList>
            <consortium name="Molecular Ecology Group"/>
        </authorList>
    </citation>
    <scope>NUCLEOTIDE SEQUENCE</scope>
    <source>
        <strain evidence="1">TBG_1078</strain>
    </source>
</reference>
<accession>A0A811ZVY4</accession>
<dbReference type="Proteomes" id="UP000645828">
    <property type="component" value="Unassembled WGS sequence"/>
</dbReference>
<protein>
    <submittedName>
        <fullName evidence="1">(raccoon dog) hypothetical protein</fullName>
    </submittedName>
</protein>
<sequence length="103" mass="11507">MTILYKAIYRFGTILIKIPKAFIIEIKETVPTGSPLGPGNGSVIWFKILPEIKVTAVCSVISGTATEHIHIAYYPYQWGLMQRDRPISGINHYCVSKGLENIN</sequence>
<gene>
    <name evidence="1" type="ORF">NYPRO_LOCUS26151</name>
</gene>